<dbReference type="AlphaFoldDB" id="A0A0A9BZP9"/>
<feature type="signal peptide" evidence="1">
    <location>
        <begin position="1"/>
        <end position="22"/>
    </location>
</feature>
<feature type="chain" id="PRO_5002044324" evidence="1">
    <location>
        <begin position="23"/>
        <end position="95"/>
    </location>
</feature>
<dbReference type="EMBL" id="GBRH01233138">
    <property type="protein sequence ID" value="JAD64757.1"/>
    <property type="molecule type" value="Transcribed_RNA"/>
</dbReference>
<protein>
    <submittedName>
        <fullName evidence="2">Uncharacterized protein</fullName>
    </submittedName>
</protein>
<accession>A0A0A9BZP9</accession>
<proteinExistence type="predicted"/>
<organism evidence="2">
    <name type="scientific">Arundo donax</name>
    <name type="common">Giant reed</name>
    <name type="synonym">Donax arundinaceus</name>
    <dbReference type="NCBI Taxonomy" id="35708"/>
    <lineage>
        <taxon>Eukaryota</taxon>
        <taxon>Viridiplantae</taxon>
        <taxon>Streptophyta</taxon>
        <taxon>Embryophyta</taxon>
        <taxon>Tracheophyta</taxon>
        <taxon>Spermatophyta</taxon>
        <taxon>Magnoliopsida</taxon>
        <taxon>Liliopsida</taxon>
        <taxon>Poales</taxon>
        <taxon>Poaceae</taxon>
        <taxon>PACMAD clade</taxon>
        <taxon>Arundinoideae</taxon>
        <taxon>Arundineae</taxon>
        <taxon>Arundo</taxon>
    </lineage>
</organism>
<evidence type="ECO:0000256" key="1">
    <source>
        <dbReference type="SAM" id="SignalP"/>
    </source>
</evidence>
<keyword evidence="1" id="KW-0732">Signal</keyword>
<reference evidence="2" key="2">
    <citation type="journal article" date="2015" name="Data Brief">
        <title>Shoot transcriptome of the giant reed, Arundo donax.</title>
        <authorList>
            <person name="Barrero R.A."/>
            <person name="Guerrero F.D."/>
            <person name="Moolhuijzen P."/>
            <person name="Goolsby J.A."/>
            <person name="Tidwell J."/>
            <person name="Bellgard S.E."/>
            <person name="Bellgard M.I."/>
        </authorList>
    </citation>
    <scope>NUCLEOTIDE SEQUENCE</scope>
    <source>
        <tissue evidence="2">Shoot tissue taken approximately 20 cm above the soil surface</tissue>
    </source>
</reference>
<sequence length="95" mass="10741">MLLLMAFIVICQYGNITHHSQAYVLFSLSRKINQSCFWLQLFSILTYKACRAHVLRNAQVNNIQAGKGLGLVQSTLSLLQMSQTLVVCMLDYIMA</sequence>
<reference evidence="2" key="1">
    <citation type="submission" date="2014-09" db="EMBL/GenBank/DDBJ databases">
        <authorList>
            <person name="Magalhaes I.L.F."/>
            <person name="Oliveira U."/>
            <person name="Santos F.R."/>
            <person name="Vidigal T.H.D.A."/>
            <person name="Brescovit A.D."/>
            <person name="Santos A.J."/>
        </authorList>
    </citation>
    <scope>NUCLEOTIDE SEQUENCE</scope>
    <source>
        <tissue evidence="2">Shoot tissue taken approximately 20 cm above the soil surface</tissue>
    </source>
</reference>
<evidence type="ECO:0000313" key="2">
    <source>
        <dbReference type="EMBL" id="JAD64757.1"/>
    </source>
</evidence>
<name>A0A0A9BZP9_ARUDO</name>